<sequence>MTLSDGLNCALVKNGVHKKISEVLVATVSRHLQPTLSLCLTHAEDLQVFSTNAACLAHKEANKKKQVDGPSSGGTVKV</sequence>
<dbReference type="EMBL" id="JAHRIP010040954">
    <property type="protein sequence ID" value="MEQ2296909.1"/>
    <property type="molecule type" value="Genomic_DNA"/>
</dbReference>
<accession>A0ABV0YSR4</accession>
<evidence type="ECO:0000313" key="1">
    <source>
        <dbReference type="EMBL" id="MEQ2296909.1"/>
    </source>
</evidence>
<comment type="caution">
    <text evidence="1">The sequence shown here is derived from an EMBL/GenBank/DDBJ whole genome shotgun (WGS) entry which is preliminary data.</text>
</comment>
<keyword evidence="2" id="KW-1185">Reference proteome</keyword>
<organism evidence="1 2">
    <name type="scientific">Ameca splendens</name>
    <dbReference type="NCBI Taxonomy" id="208324"/>
    <lineage>
        <taxon>Eukaryota</taxon>
        <taxon>Metazoa</taxon>
        <taxon>Chordata</taxon>
        <taxon>Craniata</taxon>
        <taxon>Vertebrata</taxon>
        <taxon>Euteleostomi</taxon>
        <taxon>Actinopterygii</taxon>
        <taxon>Neopterygii</taxon>
        <taxon>Teleostei</taxon>
        <taxon>Neoteleostei</taxon>
        <taxon>Acanthomorphata</taxon>
        <taxon>Ovalentaria</taxon>
        <taxon>Atherinomorphae</taxon>
        <taxon>Cyprinodontiformes</taxon>
        <taxon>Goodeidae</taxon>
        <taxon>Ameca</taxon>
    </lineage>
</organism>
<reference evidence="1 2" key="1">
    <citation type="submission" date="2021-06" db="EMBL/GenBank/DDBJ databases">
        <authorList>
            <person name="Palmer J.M."/>
        </authorList>
    </citation>
    <scope>NUCLEOTIDE SEQUENCE [LARGE SCALE GENOMIC DNA]</scope>
    <source>
        <strain evidence="1 2">AS_MEX2019</strain>
        <tissue evidence="1">Muscle</tissue>
    </source>
</reference>
<protein>
    <submittedName>
        <fullName evidence="1">Uncharacterized protein</fullName>
    </submittedName>
</protein>
<proteinExistence type="predicted"/>
<gene>
    <name evidence="1" type="ORF">AMECASPLE_029289</name>
</gene>
<evidence type="ECO:0000313" key="2">
    <source>
        <dbReference type="Proteomes" id="UP001469553"/>
    </source>
</evidence>
<dbReference type="Proteomes" id="UP001469553">
    <property type="component" value="Unassembled WGS sequence"/>
</dbReference>
<name>A0ABV0YSR4_9TELE</name>